<dbReference type="EMBL" id="AP021876">
    <property type="protein sequence ID" value="BBO85596.1"/>
    <property type="molecule type" value="Genomic_DNA"/>
</dbReference>
<reference evidence="1 2" key="1">
    <citation type="submission" date="2019-11" db="EMBL/GenBank/DDBJ databases">
        <title>Comparative genomics of hydrocarbon-degrading Desulfosarcina strains.</title>
        <authorList>
            <person name="Watanabe M."/>
            <person name="Kojima H."/>
            <person name="Fukui M."/>
        </authorList>
    </citation>
    <scope>NUCLEOTIDE SEQUENCE [LARGE SCALE GENOMIC DNA]</scope>
    <source>
        <strain evidence="1 2">28bB2T</strain>
    </source>
</reference>
<evidence type="ECO:0000313" key="1">
    <source>
        <dbReference type="EMBL" id="BBO85596.1"/>
    </source>
</evidence>
<dbReference type="AlphaFoldDB" id="A0A5K7ZZK3"/>
<dbReference type="Proteomes" id="UP000425960">
    <property type="component" value="Chromosome"/>
</dbReference>
<sequence>MNLLFILCEGPHDAQFIGRLLDASNQYEAYKQKISDYPPPLNQFLSNKFKNHDIDTIVIGRPKHPMIPVLAYRKAQDDILILPYPIGGIDKSAEGIGLLEEFSEILSPETLSVIDSDIEKYAVLFVFDADSRGINGTLAKFSDDYRPVLGEMEELAGETWFASNGISFSVFIFTGKDGDTGTLEDNLINLFQQKNKALVENAITMLDVHSDHETDTIEKMAKRYKSALTVCGQTEKKNAGSALTVIIRDTKLLDNAIDIDDDASQWGRMLRLIDSAFDG</sequence>
<dbReference type="KEGG" id="dov:DSCO28_61620"/>
<evidence type="ECO:0000313" key="2">
    <source>
        <dbReference type="Proteomes" id="UP000425960"/>
    </source>
</evidence>
<accession>A0A5K7ZZK3</accession>
<name>A0A5K7ZZK3_9BACT</name>
<proteinExistence type="predicted"/>
<protein>
    <submittedName>
        <fullName evidence="1">Uncharacterized protein</fullName>
    </submittedName>
</protein>
<gene>
    <name evidence="1" type="ORF">DSCO28_61620</name>
</gene>
<dbReference type="RefSeq" id="WP_155325143.1">
    <property type="nucleotide sequence ID" value="NZ_AP021876.1"/>
</dbReference>
<organism evidence="1 2">
    <name type="scientific">Desulfosarcina ovata subsp. sediminis</name>
    <dbReference type="NCBI Taxonomy" id="885957"/>
    <lineage>
        <taxon>Bacteria</taxon>
        <taxon>Pseudomonadati</taxon>
        <taxon>Thermodesulfobacteriota</taxon>
        <taxon>Desulfobacteria</taxon>
        <taxon>Desulfobacterales</taxon>
        <taxon>Desulfosarcinaceae</taxon>
        <taxon>Desulfosarcina</taxon>
    </lineage>
</organism>